<comment type="caution">
    <text evidence="1">The sequence shown here is derived from an EMBL/GenBank/DDBJ whole genome shotgun (WGS) entry which is preliminary data.</text>
</comment>
<gene>
    <name evidence="1" type="ORF">EPI10_023184</name>
</gene>
<protein>
    <submittedName>
        <fullName evidence="1">Pre-mrna-splicing factor slu7</fullName>
    </submittedName>
</protein>
<name>A0A5B6VU32_9ROSI</name>
<accession>A0A5B6VU32</accession>
<reference evidence="2" key="1">
    <citation type="journal article" date="2019" name="Plant Biotechnol. J.">
        <title>Genome sequencing of the Australian wild diploid species Gossypium australe highlights disease resistance and delayed gland morphogenesis.</title>
        <authorList>
            <person name="Cai Y."/>
            <person name="Cai X."/>
            <person name="Wang Q."/>
            <person name="Wang P."/>
            <person name="Zhang Y."/>
            <person name="Cai C."/>
            <person name="Xu Y."/>
            <person name="Wang K."/>
            <person name="Zhou Z."/>
            <person name="Wang C."/>
            <person name="Geng S."/>
            <person name="Li B."/>
            <person name="Dong Q."/>
            <person name="Hou Y."/>
            <person name="Wang H."/>
            <person name="Ai P."/>
            <person name="Liu Z."/>
            <person name="Yi F."/>
            <person name="Sun M."/>
            <person name="An G."/>
            <person name="Cheng J."/>
            <person name="Zhang Y."/>
            <person name="Shi Q."/>
            <person name="Xie Y."/>
            <person name="Shi X."/>
            <person name="Chang Y."/>
            <person name="Huang F."/>
            <person name="Chen Y."/>
            <person name="Hong S."/>
            <person name="Mi L."/>
            <person name="Sun Q."/>
            <person name="Zhang L."/>
            <person name="Zhou B."/>
            <person name="Peng R."/>
            <person name="Zhang X."/>
            <person name="Liu F."/>
        </authorList>
    </citation>
    <scope>NUCLEOTIDE SEQUENCE [LARGE SCALE GENOMIC DNA]</scope>
    <source>
        <strain evidence="2">cv. PA1801</strain>
    </source>
</reference>
<dbReference type="EMBL" id="SMMG02000005">
    <property type="protein sequence ID" value="KAA3472730.1"/>
    <property type="molecule type" value="Genomic_DNA"/>
</dbReference>
<evidence type="ECO:0000313" key="1">
    <source>
        <dbReference type="EMBL" id="KAA3472730.1"/>
    </source>
</evidence>
<dbReference type="Proteomes" id="UP000325315">
    <property type="component" value="Unassembled WGS sequence"/>
</dbReference>
<dbReference type="AlphaFoldDB" id="A0A5B6VU32"/>
<evidence type="ECO:0000313" key="2">
    <source>
        <dbReference type="Proteomes" id="UP000325315"/>
    </source>
</evidence>
<keyword evidence="2" id="KW-1185">Reference proteome</keyword>
<proteinExistence type="predicted"/>
<organism evidence="1 2">
    <name type="scientific">Gossypium australe</name>
    <dbReference type="NCBI Taxonomy" id="47621"/>
    <lineage>
        <taxon>Eukaryota</taxon>
        <taxon>Viridiplantae</taxon>
        <taxon>Streptophyta</taxon>
        <taxon>Embryophyta</taxon>
        <taxon>Tracheophyta</taxon>
        <taxon>Spermatophyta</taxon>
        <taxon>Magnoliopsida</taxon>
        <taxon>eudicotyledons</taxon>
        <taxon>Gunneridae</taxon>
        <taxon>Pentapetalae</taxon>
        <taxon>rosids</taxon>
        <taxon>malvids</taxon>
        <taxon>Malvales</taxon>
        <taxon>Malvaceae</taxon>
        <taxon>Malvoideae</taxon>
        <taxon>Gossypium</taxon>
    </lineage>
</organism>
<sequence length="91" mass="10338">MDSEIREHEFATLVEKGNITEGVKRAERQHCEKGKNKRELEPLNSVMRPKKKARSDRPVRVGPHVALTGWRFVGTVVDVIRASVGGRLRHV</sequence>